<proteinExistence type="predicted"/>
<dbReference type="InterPro" id="IPR021517">
    <property type="entry name" value="DUF3180"/>
</dbReference>
<feature type="region of interest" description="Disordered" evidence="1">
    <location>
        <begin position="154"/>
        <end position="173"/>
    </location>
</feature>
<protein>
    <submittedName>
        <fullName evidence="3">DUF3180 domain-containing protein</fullName>
    </submittedName>
</protein>
<feature type="transmembrane region" description="Helical" evidence="2">
    <location>
        <begin position="45"/>
        <end position="65"/>
    </location>
</feature>
<dbReference type="KEGG" id="nav:JQS30_01605"/>
<feature type="compositionally biased region" description="Basic and acidic residues" evidence="1">
    <location>
        <begin position="164"/>
        <end position="173"/>
    </location>
</feature>
<keyword evidence="2" id="KW-1133">Transmembrane helix</keyword>
<keyword evidence="2" id="KW-0812">Transmembrane</keyword>
<accession>A0A895XIM1</accession>
<feature type="transmembrane region" description="Helical" evidence="2">
    <location>
        <begin position="12"/>
        <end position="33"/>
    </location>
</feature>
<name>A0A895XIM1_9ACTN</name>
<dbReference type="RefSeq" id="WP_213171663.1">
    <property type="nucleotide sequence ID" value="NZ_CP070496.1"/>
</dbReference>
<evidence type="ECO:0000313" key="3">
    <source>
        <dbReference type="EMBL" id="QSB05651.1"/>
    </source>
</evidence>
<dbReference type="Pfam" id="PF11377">
    <property type="entry name" value="DUF3180"/>
    <property type="match status" value="1"/>
</dbReference>
<keyword evidence="2" id="KW-0472">Membrane</keyword>
<reference evidence="3" key="1">
    <citation type="submission" date="2021-02" db="EMBL/GenBank/DDBJ databases">
        <title>Natronoglycomyces albus gen. nov., sp. nov, a haloalkaliphilic actinobacterium from a soda solonchak soil.</title>
        <authorList>
            <person name="Sorokin D.Y."/>
            <person name="Khijniak T.V."/>
            <person name="Zakharycheva A.P."/>
            <person name="Boueva O.V."/>
            <person name="Ariskina E.V."/>
            <person name="Hahnke R.L."/>
            <person name="Bunk B."/>
            <person name="Sproer C."/>
            <person name="Schumann P."/>
            <person name="Evtushenko L.I."/>
            <person name="Kublanov I.V."/>
        </authorList>
    </citation>
    <scope>NUCLEOTIDE SEQUENCE</scope>
    <source>
        <strain evidence="3">DSM 106290</strain>
    </source>
</reference>
<gene>
    <name evidence="3" type="ORF">JQS30_01605</name>
</gene>
<dbReference type="EMBL" id="CP070496">
    <property type="protein sequence ID" value="QSB05651.1"/>
    <property type="molecule type" value="Genomic_DNA"/>
</dbReference>
<feature type="transmembrane region" description="Helical" evidence="2">
    <location>
        <begin position="125"/>
        <end position="145"/>
    </location>
</feature>
<evidence type="ECO:0000256" key="2">
    <source>
        <dbReference type="SAM" id="Phobius"/>
    </source>
</evidence>
<dbReference type="AlphaFoldDB" id="A0A895XIM1"/>
<dbReference type="Proteomes" id="UP000662939">
    <property type="component" value="Chromosome"/>
</dbReference>
<feature type="transmembrane region" description="Helical" evidence="2">
    <location>
        <begin position="86"/>
        <end position="113"/>
    </location>
</feature>
<sequence length="173" mass="18600">MANQEPQPTLRPTAYSTLVVCALAAGAITLGLVSRFYQNVPELAWYNPVALLILALVLANVAYMTRRRIRKPGEYAPVQPLQVARFAVLGKATAIGGALFFGAYSGFTIWAAVQAPLLDAAADDVPPGLFGVVACLMLTAAALWLERSCRIPDDEESDLTGQPRLERPKDNGE</sequence>
<evidence type="ECO:0000313" key="4">
    <source>
        <dbReference type="Proteomes" id="UP000662939"/>
    </source>
</evidence>
<evidence type="ECO:0000256" key="1">
    <source>
        <dbReference type="SAM" id="MobiDB-lite"/>
    </source>
</evidence>
<keyword evidence="4" id="KW-1185">Reference proteome</keyword>
<organism evidence="3 4">
    <name type="scientific">Natronoglycomyces albus</name>
    <dbReference type="NCBI Taxonomy" id="2811108"/>
    <lineage>
        <taxon>Bacteria</taxon>
        <taxon>Bacillati</taxon>
        <taxon>Actinomycetota</taxon>
        <taxon>Actinomycetes</taxon>
        <taxon>Glycomycetales</taxon>
        <taxon>Glycomycetaceae</taxon>
        <taxon>Natronoglycomyces</taxon>
    </lineage>
</organism>